<dbReference type="GO" id="GO:0008440">
    <property type="term" value="F:inositol-1,4,5-trisphosphate 3-kinase activity"/>
    <property type="evidence" value="ECO:0007669"/>
    <property type="project" value="TreeGrafter"/>
</dbReference>
<gene>
    <name evidence="6" type="ORF">A1O1_08969</name>
</gene>
<evidence type="ECO:0000256" key="2">
    <source>
        <dbReference type="ARBA" id="ARBA00022679"/>
    </source>
</evidence>
<dbReference type="EC" id="2.7.-.-" evidence="4"/>
<feature type="region of interest" description="Disordered" evidence="5">
    <location>
        <begin position="342"/>
        <end position="385"/>
    </location>
</feature>
<dbReference type="HOGENOM" id="CLU_042569_3_0_1"/>
<keyword evidence="3 4" id="KW-0418">Kinase</keyword>
<proteinExistence type="inferred from homology"/>
<dbReference type="EMBL" id="AMWN01000011">
    <property type="protein sequence ID" value="EXJ78568.1"/>
    <property type="molecule type" value="Genomic_DNA"/>
</dbReference>
<name>W9XEE3_9EURO</name>
<feature type="compositionally biased region" description="Acidic residues" evidence="5">
    <location>
        <begin position="366"/>
        <end position="382"/>
    </location>
</feature>
<dbReference type="GO" id="GO:0032958">
    <property type="term" value="P:inositol phosphate biosynthetic process"/>
    <property type="evidence" value="ECO:0007669"/>
    <property type="project" value="InterPro"/>
</dbReference>
<protein>
    <recommendedName>
        <fullName evidence="4">Kinase</fullName>
        <ecNumber evidence="4">2.7.-.-</ecNumber>
    </recommendedName>
</protein>
<dbReference type="STRING" id="1182541.W9XEE3"/>
<dbReference type="PANTHER" id="PTHR12400">
    <property type="entry name" value="INOSITOL POLYPHOSPHATE KINASE"/>
    <property type="match status" value="1"/>
</dbReference>
<dbReference type="OrthoDB" id="338650at2759"/>
<dbReference type="GO" id="GO:0005737">
    <property type="term" value="C:cytoplasm"/>
    <property type="evidence" value="ECO:0007669"/>
    <property type="project" value="TreeGrafter"/>
</dbReference>
<dbReference type="GeneID" id="19163815"/>
<feature type="compositionally biased region" description="Basic and acidic residues" evidence="5">
    <location>
        <begin position="354"/>
        <end position="364"/>
    </location>
</feature>
<feature type="region of interest" description="Disordered" evidence="5">
    <location>
        <begin position="215"/>
        <end position="251"/>
    </location>
</feature>
<dbReference type="GO" id="GO:0046854">
    <property type="term" value="P:phosphatidylinositol phosphate biosynthetic process"/>
    <property type="evidence" value="ECO:0007669"/>
    <property type="project" value="TreeGrafter"/>
</dbReference>
<evidence type="ECO:0000256" key="3">
    <source>
        <dbReference type="ARBA" id="ARBA00022777"/>
    </source>
</evidence>
<evidence type="ECO:0000313" key="7">
    <source>
        <dbReference type="Proteomes" id="UP000019484"/>
    </source>
</evidence>
<dbReference type="InterPro" id="IPR038286">
    <property type="entry name" value="IPK_sf"/>
</dbReference>
<dbReference type="AlphaFoldDB" id="W9XEE3"/>
<evidence type="ECO:0000313" key="6">
    <source>
        <dbReference type="EMBL" id="EXJ78568.1"/>
    </source>
</evidence>
<dbReference type="SUPFAM" id="SSF56104">
    <property type="entry name" value="SAICAR synthase-like"/>
    <property type="match status" value="1"/>
</dbReference>
<dbReference type="Gene3D" id="3.30.470.160">
    <property type="entry name" value="Inositol polyphosphate kinase"/>
    <property type="match status" value="1"/>
</dbReference>
<accession>W9XEE3</accession>
<keyword evidence="7" id="KW-1185">Reference proteome</keyword>
<comment type="caution">
    <text evidence="6">The sequence shown here is derived from an EMBL/GenBank/DDBJ whole genome shotgun (WGS) entry which is preliminary data.</text>
</comment>
<feature type="compositionally biased region" description="Acidic residues" evidence="5">
    <location>
        <begin position="342"/>
        <end position="353"/>
    </location>
</feature>
<sequence length="426" mass="46361">MATSSNIPPSKKMAAMPSGSELVAFDHSAAGHEGISSNASGSLIIKPCTQAEIDFYESAKDHPLFQAHMPTFIGSLCQNEDQDAVKPLLEAAQPQVQFLQDHASSAGTTAVGKGSEDTGNAVIADSTVTPELVKRASWKPSGGKKISTGLAIVLENVAGGFKRPNVLDVKLGARLWDDDAPLAKRRRLDEVAERTTSGNLGFRVAGMKMWCPPALEDDERSTNTAAAADKKRTAGNGDVQNGGDESDEANVGWKNGYKSYNKLYGQSFSKDNVVDALTTYLGGVGSDDHQPGKTVFKRKRAALIAKRLIRELESIQYALENEESRMYSASVLMVYEGDEEAMEVGLQNEEEEDKRERERQKNGEVETADEDEDDEEDDEDEEIPQKVLEVRLIDFAHASWTPGQGPDENALMGVRSLLRLLKGLVE</sequence>
<dbReference type="PANTHER" id="PTHR12400:SF103">
    <property type="entry name" value="INOSITOL POLYPHOSPHATE MULTIKINASE"/>
    <property type="match status" value="1"/>
</dbReference>
<dbReference type="GO" id="GO:0005634">
    <property type="term" value="C:nucleus"/>
    <property type="evidence" value="ECO:0007669"/>
    <property type="project" value="TreeGrafter"/>
</dbReference>
<dbReference type="GO" id="GO:0000824">
    <property type="term" value="F:inositol-1,4,5,6-tetrakisphosphate 3-kinase activity"/>
    <property type="evidence" value="ECO:0007669"/>
    <property type="project" value="TreeGrafter"/>
</dbReference>
<evidence type="ECO:0000256" key="5">
    <source>
        <dbReference type="SAM" id="MobiDB-lite"/>
    </source>
</evidence>
<keyword evidence="2 4" id="KW-0808">Transferase</keyword>
<dbReference type="InterPro" id="IPR005522">
    <property type="entry name" value="IPK"/>
</dbReference>
<dbReference type="Pfam" id="PF03770">
    <property type="entry name" value="IPK"/>
    <property type="match status" value="1"/>
</dbReference>
<dbReference type="Proteomes" id="UP000019484">
    <property type="component" value="Unassembled WGS sequence"/>
</dbReference>
<organism evidence="6 7">
    <name type="scientific">Capronia coronata CBS 617.96</name>
    <dbReference type="NCBI Taxonomy" id="1182541"/>
    <lineage>
        <taxon>Eukaryota</taxon>
        <taxon>Fungi</taxon>
        <taxon>Dikarya</taxon>
        <taxon>Ascomycota</taxon>
        <taxon>Pezizomycotina</taxon>
        <taxon>Eurotiomycetes</taxon>
        <taxon>Chaetothyriomycetidae</taxon>
        <taxon>Chaetothyriales</taxon>
        <taxon>Herpotrichiellaceae</taxon>
        <taxon>Capronia</taxon>
    </lineage>
</organism>
<comment type="similarity">
    <text evidence="1 4">Belongs to the inositol phosphokinase (IPK) family.</text>
</comment>
<reference evidence="6 7" key="1">
    <citation type="submission" date="2013-03" db="EMBL/GenBank/DDBJ databases">
        <title>The Genome Sequence of Capronia coronata CBS 617.96.</title>
        <authorList>
            <consortium name="The Broad Institute Genomics Platform"/>
            <person name="Cuomo C."/>
            <person name="de Hoog S."/>
            <person name="Gorbushina A."/>
            <person name="Walker B."/>
            <person name="Young S.K."/>
            <person name="Zeng Q."/>
            <person name="Gargeya S."/>
            <person name="Fitzgerald M."/>
            <person name="Haas B."/>
            <person name="Abouelleil A."/>
            <person name="Allen A.W."/>
            <person name="Alvarado L."/>
            <person name="Arachchi H.M."/>
            <person name="Berlin A.M."/>
            <person name="Chapman S.B."/>
            <person name="Gainer-Dewar J."/>
            <person name="Goldberg J."/>
            <person name="Griggs A."/>
            <person name="Gujja S."/>
            <person name="Hansen M."/>
            <person name="Howarth C."/>
            <person name="Imamovic A."/>
            <person name="Ireland A."/>
            <person name="Larimer J."/>
            <person name="McCowan C."/>
            <person name="Murphy C."/>
            <person name="Pearson M."/>
            <person name="Poon T.W."/>
            <person name="Priest M."/>
            <person name="Roberts A."/>
            <person name="Saif S."/>
            <person name="Shea T."/>
            <person name="Sisk P."/>
            <person name="Sykes S."/>
            <person name="Wortman J."/>
            <person name="Nusbaum C."/>
            <person name="Birren B."/>
        </authorList>
    </citation>
    <scope>NUCLEOTIDE SEQUENCE [LARGE SCALE GENOMIC DNA]</scope>
    <source>
        <strain evidence="6 7">CBS 617.96</strain>
    </source>
</reference>
<dbReference type="eggNOG" id="KOG1620">
    <property type="taxonomic scope" value="Eukaryota"/>
</dbReference>
<evidence type="ECO:0000256" key="1">
    <source>
        <dbReference type="ARBA" id="ARBA00007374"/>
    </source>
</evidence>
<dbReference type="RefSeq" id="XP_007728016.1">
    <property type="nucleotide sequence ID" value="XM_007729826.1"/>
</dbReference>
<evidence type="ECO:0000256" key="4">
    <source>
        <dbReference type="RuleBase" id="RU363090"/>
    </source>
</evidence>